<dbReference type="EMBL" id="AP023439">
    <property type="protein sequence ID" value="BCL18215.1"/>
    <property type="molecule type" value="Genomic_DNA"/>
</dbReference>
<name>A0A7G1NAJ0_9ACTN</name>
<feature type="region of interest" description="Disordered" evidence="1">
    <location>
        <begin position="1"/>
        <end position="46"/>
    </location>
</feature>
<dbReference type="Proteomes" id="UP000516373">
    <property type="component" value="Chromosome"/>
</dbReference>
<feature type="compositionally biased region" description="Gly residues" evidence="1">
    <location>
        <begin position="20"/>
        <end position="32"/>
    </location>
</feature>
<reference evidence="2 3" key="1">
    <citation type="journal article" date="2014" name="Int. J. Syst. Evol. Microbiol.">
        <title>Complete genome sequence of Corynebacterium casei LMG S-19264T (=DSM 44701T), isolated from a smear-ripened cheese.</title>
        <authorList>
            <consortium name="US DOE Joint Genome Institute (JGI-PGF)"/>
            <person name="Walter F."/>
            <person name="Albersmeier A."/>
            <person name="Kalinowski J."/>
            <person name="Ruckert C."/>
        </authorList>
    </citation>
    <scope>NUCLEOTIDE SEQUENCE [LARGE SCALE GENOMIC DNA]</scope>
    <source>
        <strain evidence="2 3">JCM 4255</strain>
    </source>
</reference>
<dbReference type="KEGG" id="stui:GCM10017668_00580"/>
<evidence type="ECO:0000313" key="2">
    <source>
        <dbReference type="EMBL" id="BCL18215.1"/>
    </source>
</evidence>
<evidence type="ECO:0000313" key="3">
    <source>
        <dbReference type="Proteomes" id="UP000516373"/>
    </source>
</evidence>
<gene>
    <name evidence="2" type="ORF">GCM10017668_00580</name>
</gene>
<protein>
    <submittedName>
        <fullName evidence="2">Uncharacterized protein</fullName>
    </submittedName>
</protein>
<evidence type="ECO:0000256" key="1">
    <source>
        <dbReference type="SAM" id="MobiDB-lite"/>
    </source>
</evidence>
<dbReference type="AlphaFoldDB" id="A0A7G1NAJ0"/>
<proteinExistence type="predicted"/>
<accession>A0A7G1NAJ0</accession>
<sequence>MSWSRTYKMPCKHSRSSTGFGPGDRLGQGGRRGSIRAHKPSSTIQGRVVTRHERRNRHIVHARPGHIDKILLRALRLPSSTALWVGDKSLFTISSLMDRWQWAALKRRGTGLFRLVPLH</sequence>
<organism evidence="2 3">
    <name type="scientific">Streptomyces tuirus</name>
    <dbReference type="NCBI Taxonomy" id="68278"/>
    <lineage>
        <taxon>Bacteria</taxon>
        <taxon>Bacillati</taxon>
        <taxon>Actinomycetota</taxon>
        <taxon>Actinomycetes</taxon>
        <taxon>Kitasatosporales</taxon>
        <taxon>Streptomycetaceae</taxon>
        <taxon>Streptomyces</taxon>
    </lineage>
</organism>